<sequence length="301" mass="32731">MLEGASFLVIISDFLLLWPSLHKGFIKDTSMLVLVLFCSLALSGLGSPVVQEQTVSKSATVSYAVDLSAPAPTSTFQCIRQSSYGYAFLRAYSPAGQGQLDPNACNNIKNAYAAGLNTEAYMTPVPKSSKTGAQQFDEMYGGLRNCFISVLSIWIQVTSPVNWHASTAKNVDFINSILTRARQYGIDVAVYTNVYEWNQITGGATITNVQLWYWNAYGAGATKESPADYDDFRSFGGWTTPSAKQFGQVEFVCGVTLNRDIISVSNSAESIEMEKHEKSEQIVVGTLGRGSVVSGQAEIKQ</sequence>
<evidence type="ECO:0000313" key="3">
    <source>
        <dbReference type="EMBL" id="EYC00598.1"/>
    </source>
</evidence>
<dbReference type="GO" id="GO:0007165">
    <property type="term" value="P:signal transduction"/>
    <property type="evidence" value="ECO:0007669"/>
    <property type="project" value="TreeGrafter"/>
</dbReference>
<dbReference type="PROSITE" id="PS51904">
    <property type="entry name" value="GLYCOSYL_HYDROL_F25_2"/>
    <property type="match status" value="1"/>
</dbReference>
<dbReference type="Proteomes" id="UP000024635">
    <property type="component" value="Unassembled WGS sequence"/>
</dbReference>
<protein>
    <recommendedName>
        <fullName evidence="5">Lysozyme</fullName>
    </recommendedName>
</protein>
<dbReference type="CDD" id="cd06416">
    <property type="entry name" value="GH25_Lys1-like"/>
    <property type="match status" value="1"/>
</dbReference>
<dbReference type="InterPro" id="IPR002053">
    <property type="entry name" value="Glyco_hydro_25"/>
</dbReference>
<evidence type="ECO:0008006" key="5">
    <source>
        <dbReference type="Google" id="ProtNLM"/>
    </source>
</evidence>
<dbReference type="SUPFAM" id="SSF51445">
    <property type="entry name" value="(Trans)glycosidases"/>
    <property type="match status" value="1"/>
</dbReference>
<evidence type="ECO:0000256" key="1">
    <source>
        <dbReference type="ARBA" id="ARBA00010646"/>
    </source>
</evidence>
<comment type="caution">
    <text evidence="3">The sequence shown here is derived from an EMBL/GenBank/DDBJ whole genome shotgun (WGS) entry which is preliminary data.</text>
</comment>
<dbReference type="EMBL" id="JARK01001450">
    <property type="protein sequence ID" value="EYC00598.1"/>
    <property type="molecule type" value="Genomic_DNA"/>
</dbReference>
<keyword evidence="4" id="KW-1185">Reference proteome</keyword>
<keyword evidence="2" id="KW-0732">Signal</keyword>
<comment type="similarity">
    <text evidence="1">Belongs to the glycosyl hydrolase 25 family.</text>
</comment>
<dbReference type="PANTHER" id="PTHR23208">
    <property type="entry name" value="LYSOZYME PROTEIN"/>
    <property type="match status" value="1"/>
</dbReference>
<dbReference type="OrthoDB" id="25039at2759"/>
<dbReference type="PANTHER" id="PTHR23208:SF36">
    <property type="entry name" value="LYSOZYME-RELATED"/>
    <property type="match status" value="1"/>
</dbReference>
<dbReference type="InterPro" id="IPR051595">
    <property type="entry name" value="GH25_Enzymes"/>
</dbReference>
<evidence type="ECO:0000313" key="4">
    <source>
        <dbReference type="Proteomes" id="UP000024635"/>
    </source>
</evidence>
<dbReference type="GO" id="GO:0003796">
    <property type="term" value="F:lysozyme activity"/>
    <property type="evidence" value="ECO:0007669"/>
    <property type="project" value="InterPro"/>
</dbReference>
<accession>A0A016TDC2</accession>
<reference evidence="4" key="1">
    <citation type="journal article" date="2015" name="Nat. Genet.">
        <title>The genome and transcriptome of the zoonotic hookworm Ancylostoma ceylanicum identify infection-specific gene families.</title>
        <authorList>
            <person name="Schwarz E.M."/>
            <person name="Hu Y."/>
            <person name="Antoshechkin I."/>
            <person name="Miller M.M."/>
            <person name="Sternberg P.W."/>
            <person name="Aroian R.V."/>
        </authorList>
    </citation>
    <scope>NUCLEOTIDE SEQUENCE</scope>
    <source>
        <strain evidence="4">HY135</strain>
    </source>
</reference>
<proteinExistence type="inferred from homology"/>
<organism evidence="3 4">
    <name type="scientific">Ancylostoma ceylanicum</name>
    <dbReference type="NCBI Taxonomy" id="53326"/>
    <lineage>
        <taxon>Eukaryota</taxon>
        <taxon>Metazoa</taxon>
        <taxon>Ecdysozoa</taxon>
        <taxon>Nematoda</taxon>
        <taxon>Chromadorea</taxon>
        <taxon>Rhabditida</taxon>
        <taxon>Rhabditina</taxon>
        <taxon>Rhabditomorpha</taxon>
        <taxon>Strongyloidea</taxon>
        <taxon>Ancylostomatidae</taxon>
        <taxon>Ancylostomatinae</taxon>
        <taxon>Ancylostoma</taxon>
    </lineage>
</organism>
<dbReference type="GO" id="GO:0045087">
    <property type="term" value="P:innate immune response"/>
    <property type="evidence" value="ECO:0007669"/>
    <property type="project" value="TreeGrafter"/>
</dbReference>
<dbReference type="InterPro" id="IPR017853">
    <property type="entry name" value="GH"/>
</dbReference>
<dbReference type="Gene3D" id="3.20.20.80">
    <property type="entry name" value="Glycosidases"/>
    <property type="match status" value="1"/>
</dbReference>
<dbReference type="GO" id="GO:0016998">
    <property type="term" value="P:cell wall macromolecule catabolic process"/>
    <property type="evidence" value="ECO:0007669"/>
    <property type="project" value="InterPro"/>
</dbReference>
<evidence type="ECO:0000256" key="2">
    <source>
        <dbReference type="ARBA" id="ARBA00022729"/>
    </source>
</evidence>
<gene>
    <name evidence="3" type="primary">Acey_s0114.g431</name>
    <name evidence="3" type="ORF">Y032_0114g431</name>
</gene>
<name>A0A016TDC2_9BILA</name>
<dbReference type="AlphaFoldDB" id="A0A016TDC2"/>
<dbReference type="GO" id="GO:0009253">
    <property type="term" value="P:peptidoglycan catabolic process"/>
    <property type="evidence" value="ECO:0007669"/>
    <property type="project" value="InterPro"/>
</dbReference>